<dbReference type="InterPro" id="IPR029063">
    <property type="entry name" value="SAM-dependent_MTases_sf"/>
</dbReference>
<dbReference type="EMBL" id="MPUK01000005">
    <property type="protein sequence ID" value="ONH66931.1"/>
    <property type="molecule type" value="Genomic_DNA"/>
</dbReference>
<feature type="binding site" evidence="6">
    <location>
        <begin position="413"/>
        <end position="414"/>
    </location>
    <ligand>
        <name>S-adenosyl-L-methionine</name>
        <dbReference type="ChEBI" id="CHEBI:59789"/>
    </ligand>
</feature>
<dbReference type="CDD" id="cd02440">
    <property type="entry name" value="AdoMet_MTases"/>
    <property type="match status" value="1"/>
</dbReference>
<feature type="binding site" evidence="6">
    <location>
        <position position="321"/>
    </location>
    <ligand>
        <name>S-adenosyl-L-methionine</name>
        <dbReference type="ChEBI" id="CHEBI:59789"/>
    </ligand>
</feature>
<feature type="domain" description="PRMT5 TIM barrel" evidence="9">
    <location>
        <begin position="37"/>
        <end position="284"/>
    </location>
</feature>
<keyword evidence="1 4" id="KW-0489">Methyltransferase</keyword>
<organism evidence="11 12">
    <name type="scientific">Cyberlindnera fabianii</name>
    <name type="common">Yeast</name>
    <name type="synonym">Hansenula fabianii</name>
    <dbReference type="NCBI Taxonomy" id="36022"/>
    <lineage>
        <taxon>Eukaryota</taxon>
        <taxon>Fungi</taxon>
        <taxon>Dikarya</taxon>
        <taxon>Ascomycota</taxon>
        <taxon>Saccharomycotina</taxon>
        <taxon>Saccharomycetes</taxon>
        <taxon>Phaffomycetales</taxon>
        <taxon>Phaffomycetaceae</taxon>
        <taxon>Cyberlindnera</taxon>
    </lineage>
</organism>
<dbReference type="PIRSF" id="PIRSF015894">
    <property type="entry name" value="Skb1_MeTrfase"/>
    <property type="match status" value="1"/>
</dbReference>
<gene>
    <name evidence="11" type="ORF">BON22_3115</name>
</gene>
<keyword evidence="2 4" id="KW-0808">Transferase</keyword>
<dbReference type="InterPro" id="IPR035075">
    <property type="entry name" value="PRMT5"/>
</dbReference>
<keyword evidence="12" id="KW-1185">Reference proteome</keyword>
<name>A0A1V2L7C2_CYBFA</name>
<dbReference type="Pfam" id="PF05185">
    <property type="entry name" value="PRMT5"/>
    <property type="match status" value="1"/>
</dbReference>
<dbReference type="InterPro" id="IPR025799">
    <property type="entry name" value="Arg_MeTrfase"/>
</dbReference>
<evidence type="ECO:0000256" key="6">
    <source>
        <dbReference type="PIRSR" id="PIRSR015894-2"/>
    </source>
</evidence>
<evidence type="ECO:0000313" key="12">
    <source>
        <dbReference type="Proteomes" id="UP000189513"/>
    </source>
</evidence>
<dbReference type="AlphaFoldDB" id="A0A1V2L7C2"/>
<feature type="domain" description="PRMT5 arginine-N-methyltransferase" evidence="8">
    <location>
        <begin position="295"/>
        <end position="459"/>
    </location>
</feature>
<evidence type="ECO:0000256" key="4">
    <source>
        <dbReference type="PIRNR" id="PIRNR015894"/>
    </source>
</evidence>
<dbReference type="Gene3D" id="3.40.50.150">
    <property type="entry name" value="Vaccinia Virus protein VP39"/>
    <property type="match status" value="1"/>
</dbReference>
<comment type="caution">
    <text evidence="11">The sequence shown here is derived from an EMBL/GenBank/DDBJ whole genome shotgun (WGS) entry which is preliminary data.</text>
</comment>
<evidence type="ECO:0000313" key="11">
    <source>
        <dbReference type="EMBL" id="ONH66931.1"/>
    </source>
</evidence>
<dbReference type="GO" id="GO:0032259">
    <property type="term" value="P:methylation"/>
    <property type="evidence" value="ECO:0007669"/>
    <property type="project" value="UniProtKB-KW"/>
</dbReference>
<reference evidence="12" key="1">
    <citation type="journal article" date="2017" name="Genome Announc.">
        <title>Genome sequences of Cyberlindnera fabianii 65, Pichia kudriavzevii 129, and Saccharomyces cerevisiae 131 isolated from fermented masau fruits in Zimbabwe.</title>
        <authorList>
            <person name="van Rijswijck I.M.H."/>
            <person name="Derks M.F.L."/>
            <person name="Abee T."/>
            <person name="de Ridder D."/>
            <person name="Smid E.J."/>
        </authorList>
    </citation>
    <scope>NUCLEOTIDE SEQUENCE [LARGE SCALE GENOMIC DNA]</scope>
    <source>
        <strain evidence="12">65</strain>
    </source>
</reference>
<accession>A0A1V2L7C2</accession>
<dbReference type="Proteomes" id="UP000189513">
    <property type="component" value="Unassembled WGS sequence"/>
</dbReference>
<sequence length="650" mass="73680">MKSNDLERPYIGLKPSIGTRCTADSNSDLIQNYVQGGYDYVLIPVTNAMYREKSRSMFQQAKSSLEIKVPNPTTSDVNIFSGKHIAHTIGMLASWTELESEDELISEFSMQVLIHELEYAKFVGLKHLILAPPKNLLKLPNFSKVVNDVLHITESHQILISISLPMSEEYGKASLDPLNTWDMWNSIRTSTDYNPRLKVSLALAQNPISLTVIERWLAEPVSCLLLSSSIFIINAKGYPVLSKVNQTMLHRFHLKNPIYLLHSLDRAPENVDLSGYLQYINYIMVKNQPPLSKIEKFAINHNDVLLPPLQPLANDLDNYTYSVFEEDQIKYDLYGRAVYCALSDMSNLPQINIAIAGAGRGGLVEAAYSAVQKLGLLRKCHITAIEKNNSAVIYLQKRNSEQWDQSVSILNMDMRDWSPKESYNIIVSELLGSFGCNELSPECLASLDECLDRDNGTFIPQSYTSHLAPVFAPSLYHTLRSQNDSSAFHKQYVVKMLESCICSTKINDLWTFEHPSPPATSMRRNAISTFKIRHKTVVHGLAGFFTANLYKDIQLSIKPDCTTVDLISWFPLFFPLEQPLYLADDTELEVTMFRECRGGKVWYSWGLESFMYLVVPGDDSSEFQVRIRTNVSKIHNHGGHGYAIDERIHR</sequence>
<evidence type="ECO:0000256" key="2">
    <source>
        <dbReference type="ARBA" id="ARBA00022679"/>
    </source>
</evidence>
<dbReference type="STRING" id="36022.A0A1V2L7C2"/>
<dbReference type="Gene3D" id="3.20.20.150">
    <property type="entry name" value="Divalent-metal-dependent TIM barrel enzymes"/>
    <property type="match status" value="1"/>
</dbReference>
<evidence type="ECO:0000256" key="3">
    <source>
        <dbReference type="ARBA" id="ARBA00022691"/>
    </source>
</evidence>
<comment type="similarity">
    <text evidence="4">Belongs to the class I-like SAM-binding methyltransferase superfamily.</text>
</comment>
<feature type="binding site" evidence="6">
    <location>
        <position position="386"/>
    </location>
    <ligand>
        <name>S-adenosyl-L-methionine</name>
        <dbReference type="ChEBI" id="CHEBI:59789"/>
    </ligand>
</feature>
<dbReference type="GO" id="GO:0005634">
    <property type="term" value="C:nucleus"/>
    <property type="evidence" value="ECO:0007669"/>
    <property type="project" value="TreeGrafter"/>
</dbReference>
<dbReference type="GO" id="GO:0006355">
    <property type="term" value="P:regulation of DNA-templated transcription"/>
    <property type="evidence" value="ECO:0007669"/>
    <property type="project" value="TreeGrafter"/>
</dbReference>
<evidence type="ECO:0000259" key="10">
    <source>
        <dbReference type="Pfam" id="PF17286"/>
    </source>
</evidence>
<evidence type="ECO:0000256" key="1">
    <source>
        <dbReference type="ARBA" id="ARBA00022603"/>
    </source>
</evidence>
<evidence type="ECO:0000259" key="9">
    <source>
        <dbReference type="Pfam" id="PF17285"/>
    </source>
</evidence>
<dbReference type="GO" id="GO:0005829">
    <property type="term" value="C:cytosol"/>
    <property type="evidence" value="ECO:0007669"/>
    <property type="project" value="TreeGrafter"/>
</dbReference>
<dbReference type="InterPro" id="IPR035248">
    <property type="entry name" value="PRMT5_C"/>
</dbReference>
<feature type="site" description="Critical for specifying symmetric addition of methyl groups" evidence="7">
    <location>
        <position position="324"/>
    </location>
</feature>
<dbReference type="GO" id="GO:0016274">
    <property type="term" value="F:protein-arginine N-methyltransferase activity"/>
    <property type="evidence" value="ECO:0007669"/>
    <property type="project" value="InterPro"/>
</dbReference>
<feature type="active site" description="Proton donor/acceptor" evidence="5">
    <location>
        <position position="429"/>
    </location>
</feature>
<dbReference type="OMA" id="IKYAWYE"/>
<dbReference type="SUPFAM" id="SSF53335">
    <property type="entry name" value="S-adenosyl-L-methionine-dependent methyltransferases"/>
    <property type="match status" value="1"/>
</dbReference>
<dbReference type="VEuPathDB" id="FungiDB:BON22_3115"/>
<dbReference type="InterPro" id="IPR007857">
    <property type="entry name" value="Arg_MeTrfase_PRMT5"/>
</dbReference>
<dbReference type="InterPro" id="IPR035247">
    <property type="entry name" value="PRMT5_TIM"/>
</dbReference>
<proteinExistence type="inferred from homology"/>
<evidence type="ECO:0000256" key="5">
    <source>
        <dbReference type="PIRSR" id="PIRSR015894-1"/>
    </source>
</evidence>
<dbReference type="PANTHER" id="PTHR10738">
    <property type="entry name" value="PROTEIN ARGININE N-METHYLTRANSFERASE 5"/>
    <property type="match status" value="1"/>
</dbReference>
<protein>
    <recommendedName>
        <fullName evidence="4">Protein arginine N-methyltransferase</fullName>
    </recommendedName>
</protein>
<dbReference type="Pfam" id="PF17285">
    <property type="entry name" value="PRMT5_TIM"/>
    <property type="match status" value="1"/>
</dbReference>
<feature type="active site" description="Proton donor/acceptor" evidence="5">
    <location>
        <position position="438"/>
    </location>
</feature>
<feature type="domain" description="PRMT5 oligomerisation" evidence="10">
    <location>
        <begin position="462"/>
        <end position="644"/>
    </location>
</feature>
<feature type="binding site" evidence="6">
    <location>
        <begin position="330"/>
        <end position="331"/>
    </location>
    <ligand>
        <name>S-adenosyl-L-methionine</name>
        <dbReference type="ChEBI" id="CHEBI:59789"/>
    </ligand>
</feature>
<dbReference type="PROSITE" id="PS51678">
    <property type="entry name" value="SAM_MT_PRMT"/>
    <property type="match status" value="1"/>
</dbReference>
<dbReference type="Gene3D" id="2.70.160.11">
    <property type="entry name" value="Hnrnp arginine n-methyltransferase1"/>
    <property type="match status" value="1"/>
</dbReference>
<evidence type="ECO:0000256" key="7">
    <source>
        <dbReference type="PIRSR" id="PIRSR015894-3"/>
    </source>
</evidence>
<dbReference type="PANTHER" id="PTHR10738:SF0">
    <property type="entry name" value="PROTEIN ARGININE N-METHYLTRANSFERASE 5"/>
    <property type="match status" value="1"/>
</dbReference>
<keyword evidence="3 4" id="KW-0949">S-adenosyl-L-methionine</keyword>
<dbReference type="Pfam" id="PF17286">
    <property type="entry name" value="PRMT5_C"/>
    <property type="match status" value="1"/>
</dbReference>
<evidence type="ECO:0000259" key="8">
    <source>
        <dbReference type="Pfam" id="PF05185"/>
    </source>
</evidence>